<sequence>MKRTLCTMKTKFLTLLLLTSTLTAGAQMYFGTKKEVPDSVFNALAQTPPMGWNSWNKFGCNVSEQLIKEMADAMIATGMKDAGYEYLVIDDCWQVGRDEEGNIQVDPKRFPNGMKALADYVHAKGLKMGIYSCAGSETCQGRPGSRGYQFQDARTYAAWGIDYLKYDWCSNEGQKAEAAYRTMSDALKACGRPIVFSICEWGENEPWKWGKGIGHLWRITPDIRDCYQCVFDWGGVGVLDIIDKMADLYPYAGPGHWNDAEMLEVGNGGMTRDEYITHFSMWCMLAAPLMSGNDLRNMDKETIEILTNKEVIAINQDKKGEQARRFMDMGEKEIWAKPLNDGELAVCFMNRTENSWKLDYDWKKQTIYFADEVNIHRKEYKIRDLWQHKDIGTTERNTRHEIPAHGVLMVRLTPTK</sequence>
<feature type="signal peptide" evidence="9">
    <location>
        <begin position="1"/>
        <end position="26"/>
    </location>
</feature>
<dbReference type="EMBL" id="JAHPYS010000001">
    <property type="protein sequence ID" value="MBU9137186.1"/>
    <property type="molecule type" value="Genomic_DNA"/>
</dbReference>
<evidence type="ECO:0000313" key="11">
    <source>
        <dbReference type="EMBL" id="ALK83491.1"/>
    </source>
</evidence>
<dbReference type="CDD" id="cd14792">
    <property type="entry name" value="GH27"/>
    <property type="match status" value="1"/>
</dbReference>
<dbReference type="Pfam" id="PF16499">
    <property type="entry name" value="Melibiase_2"/>
    <property type="match status" value="1"/>
</dbReference>
<name>A0A0P0LGN9_PHOVU</name>
<dbReference type="Proteomes" id="UP000061587">
    <property type="component" value="Chromosome"/>
</dbReference>
<dbReference type="Proteomes" id="UP000736888">
    <property type="component" value="Unassembled WGS sequence"/>
</dbReference>
<dbReference type="SUPFAM" id="SSF51445">
    <property type="entry name" value="(Trans)glycosidases"/>
    <property type="match status" value="1"/>
</dbReference>
<evidence type="ECO:0000256" key="3">
    <source>
        <dbReference type="ARBA" id="ARBA00012755"/>
    </source>
</evidence>
<dbReference type="InterPro" id="IPR000111">
    <property type="entry name" value="Glyco_hydro_27/36_CS"/>
</dbReference>
<dbReference type="Pfam" id="PF17801">
    <property type="entry name" value="Melibiase_C"/>
    <property type="match status" value="1"/>
</dbReference>
<evidence type="ECO:0000256" key="9">
    <source>
        <dbReference type="SAM" id="SignalP"/>
    </source>
</evidence>
<evidence type="ECO:0000256" key="8">
    <source>
        <dbReference type="RuleBase" id="RU361168"/>
    </source>
</evidence>
<dbReference type="EMBL" id="CP013020">
    <property type="protein sequence ID" value="ALK83491.1"/>
    <property type="molecule type" value="Genomic_DNA"/>
</dbReference>
<gene>
    <name evidence="11" type="ORF">BvMPK_0873</name>
    <name evidence="12" type="ORF">KTG10_00195</name>
</gene>
<reference evidence="11 13" key="2">
    <citation type="journal article" date="2016" name="Genome Biol. Evol.">
        <title>Extensive mobilome-driven genome diversification in mouse gut-associated Bacteroides vulgatus mpk.</title>
        <authorList>
            <person name="Lange A."/>
            <person name="Beier S."/>
            <person name="Steimle A."/>
            <person name="Autenrieth I.B."/>
            <person name="Huson D.H."/>
            <person name="Frick J.S."/>
        </authorList>
    </citation>
    <scope>NUCLEOTIDE SEQUENCE [LARGE SCALE GENOMIC DNA]</scope>
    <source>
        <strain evidence="13">mpk</strain>
        <strain evidence="11">Mpk</strain>
    </source>
</reference>
<dbReference type="AlphaFoldDB" id="A0A0P0LGN9"/>
<organism evidence="11 13">
    <name type="scientific">Phocaeicola vulgatus</name>
    <name type="common">Bacteroides vulgatus</name>
    <dbReference type="NCBI Taxonomy" id="821"/>
    <lineage>
        <taxon>Bacteria</taxon>
        <taxon>Pseudomonadati</taxon>
        <taxon>Bacteroidota</taxon>
        <taxon>Bacteroidia</taxon>
        <taxon>Bacteroidales</taxon>
        <taxon>Bacteroidaceae</taxon>
        <taxon>Phocaeicola</taxon>
    </lineage>
</organism>
<dbReference type="EC" id="3.2.1.22" evidence="3 8"/>
<protein>
    <recommendedName>
        <fullName evidence="3 8">Alpha-galactosidase</fullName>
        <ecNumber evidence="3 8">3.2.1.22</ecNumber>
    </recommendedName>
    <alternativeName>
        <fullName evidence="8">Melibiase</fullName>
    </alternativeName>
</protein>
<evidence type="ECO:0000256" key="6">
    <source>
        <dbReference type="ARBA" id="ARBA00023157"/>
    </source>
</evidence>
<keyword evidence="6 8" id="KW-1015">Disulfide bond</keyword>
<evidence type="ECO:0000259" key="10">
    <source>
        <dbReference type="Pfam" id="PF17801"/>
    </source>
</evidence>
<dbReference type="Gene3D" id="3.20.20.70">
    <property type="entry name" value="Aldolase class I"/>
    <property type="match status" value="1"/>
</dbReference>
<dbReference type="PATRIC" id="fig|821.40.peg.1030"/>
<evidence type="ECO:0000313" key="13">
    <source>
        <dbReference type="Proteomes" id="UP000061587"/>
    </source>
</evidence>
<keyword evidence="7 8" id="KW-0326">Glycosidase</keyword>
<dbReference type="GO" id="GO:0004557">
    <property type="term" value="F:alpha-galactosidase activity"/>
    <property type="evidence" value="ECO:0007669"/>
    <property type="project" value="UniProtKB-EC"/>
</dbReference>
<comment type="catalytic activity">
    <reaction evidence="1 8">
        <text>Hydrolysis of terminal, non-reducing alpha-D-galactose residues in alpha-D-galactosides, including galactose oligosaccharides, galactomannans and galactolipids.</text>
        <dbReference type="EC" id="3.2.1.22"/>
    </reaction>
</comment>
<feature type="chain" id="PRO_5006050207" description="Alpha-galactosidase" evidence="9">
    <location>
        <begin position="27"/>
        <end position="416"/>
    </location>
</feature>
<reference evidence="12" key="3">
    <citation type="submission" date="2021-06" db="EMBL/GenBank/DDBJ databases">
        <title>Collection of gut derived symbiotic bacterial strains cultured from healthy donors.</title>
        <authorList>
            <person name="Lin H."/>
            <person name="Littmann E."/>
            <person name="Pamer E.G."/>
        </authorList>
    </citation>
    <scope>NUCLEOTIDE SEQUENCE</scope>
    <source>
        <strain evidence="12">MSK.6.33</strain>
    </source>
</reference>
<dbReference type="InterPro" id="IPR041233">
    <property type="entry name" value="Melibiase_C"/>
</dbReference>
<dbReference type="PRINTS" id="PR00740">
    <property type="entry name" value="GLHYDRLASE27"/>
</dbReference>
<dbReference type="RefSeq" id="WP_198652705.1">
    <property type="nucleotide sequence ID" value="NZ_JADNKE010000062.1"/>
</dbReference>
<dbReference type="InterPro" id="IPR013780">
    <property type="entry name" value="Glyco_hydro_b"/>
</dbReference>
<dbReference type="FunFam" id="3.20.20.70:FF:000202">
    <property type="entry name" value="Alpha-galactosidase"/>
    <property type="match status" value="1"/>
</dbReference>
<feature type="domain" description="Alpha galactosidase C-terminal" evidence="10">
    <location>
        <begin position="330"/>
        <end position="412"/>
    </location>
</feature>
<accession>A0A0P0LGN9</accession>
<keyword evidence="5 8" id="KW-0378">Hydrolase</keyword>
<evidence type="ECO:0000256" key="5">
    <source>
        <dbReference type="ARBA" id="ARBA00022801"/>
    </source>
</evidence>
<keyword evidence="4 9" id="KW-0732">Signal</keyword>
<dbReference type="InterPro" id="IPR002241">
    <property type="entry name" value="Glyco_hydro_27"/>
</dbReference>
<dbReference type="InterPro" id="IPR013785">
    <property type="entry name" value="Aldolase_TIM"/>
</dbReference>
<evidence type="ECO:0000256" key="7">
    <source>
        <dbReference type="ARBA" id="ARBA00023295"/>
    </source>
</evidence>
<evidence type="ECO:0000313" key="12">
    <source>
        <dbReference type="EMBL" id="MBU9137186.1"/>
    </source>
</evidence>
<dbReference type="PANTHER" id="PTHR11452">
    <property type="entry name" value="ALPHA-GALACTOSIDASE/ALPHA-N-ACETYLGALACTOSAMINIDASE"/>
    <property type="match status" value="1"/>
</dbReference>
<dbReference type="InterPro" id="IPR017853">
    <property type="entry name" value="GH"/>
</dbReference>
<dbReference type="PROSITE" id="PS00512">
    <property type="entry name" value="ALPHA_GALACTOSIDASE"/>
    <property type="match status" value="1"/>
</dbReference>
<dbReference type="PANTHER" id="PTHR11452:SF75">
    <property type="entry name" value="ALPHA-GALACTOSIDASE MEL1"/>
    <property type="match status" value="1"/>
</dbReference>
<dbReference type="GO" id="GO:0016052">
    <property type="term" value="P:carbohydrate catabolic process"/>
    <property type="evidence" value="ECO:0007669"/>
    <property type="project" value="UniProtKB-ARBA"/>
</dbReference>
<dbReference type="Gene3D" id="2.60.40.1180">
    <property type="entry name" value="Golgi alpha-mannosidase II"/>
    <property type="match status" value="1"/>
</dbReference>
<reference evidence="13" key="1">
    <citation type="submission" date="2015-10" db="EMBL/GenBank/DDBJ databases">
        <title>Extensive mobilome-driven genome diversification in gut-associated Bacteroides vulgatus mpk.</title>
        <authorList>
            <person name="Beier S."/>
            <person name="Lange A."/>
            <person name="Huson D.H."/>
            <person name="Frick J.-S."/>
            <person name="Autenrieth I.B."/>
        </authorList>
    </citation>
    <scope>NUCLEOTIDE SEQUENCE [LARGE SCALE GENOMIC DNA]</scope>
    <source>
        <strain evidence="13">mpk</strain>
    </source>
</reference>
<proteinExistence type="inferred from homology"/>
<evidence type="ECO:0000256" key="2">
    <source>
        <dbReference type="ARBA" id="ARBA00009743"/>
    </source>
</evidence>
<comment type="similarity">
    <text evidence="2 8">Belongs to the glycosyl hydrolase 27 family.</text>
</comment>
<evidence type="ECO:0000256" key="1">
    <source>
        <dbReference type="ARBA" id="ARBA00001255"/>
    </source>
</evidence>
<evidence type="ECO:0000256" key="4">
    <source>
        <dbReference type="ARBA" id="ARBA00022729"/>
    </source>
</evidence>
<dbReference type="SUPFAM" id="SSF51011">
    <property type="entry name" value="Glycosyl hydrolase domain"/>
    <property type="match status" value="1"/>
</dbReference>